<evidence type="ECO:0000256" key="5">
    <source>
        <dbReference type="SAM" id="Phobius"/>
    </source>
</evidence>
<dbReference type="Proteomes" id="UP001143372">
    <property type="component" value="Unassembled WGS sequence"/>
</dbReference>
<evidence type="ECO:0000256" key="4">
    <source>
        <dbReference type="ARBA" id="ARBA00023136"/>
    </source>
</evidence>
<dbReference type="Pfam" id="PF06803">
    <property type="entry name" value="DUF1232"/>
    <property type="match status" value="1"/>
</dbReference>
<keyword evidence="4 5" id="KW-0472">Membrane</keyword>
<name>A0A9W6IZ40_9HYPH</name>
<reference evidence="7" key="1">
    <citation type="journal article" date="2014" name="Int. J. Syst. Evol. Microbiol.">
        <title>Complete genome sequence of Corynebacterium casei LMG S-19264T (=DSM 44701T), isolated from a smear-ripened cheese.</title>
        <authorList>
            <consortium name="US DOE Joint Genome Institute (JGI-PGF)"/>
            <person name="Walter F."/>
            <person name="Albersmeier A."/>
            <person name="Kalinowski J."/>
            <person name="Ruckert C."/>
        </authorList>
    </citation>
    <scope>NUCLEOTIDE SEQUENCE</scope>
    <source>
        <strain evidence="7">VKM B-2347</strain>
    </source>
</reference>
<dbReference type="PIRSF" id="PIRSF031804">
    <property type="entry name" value="UCP031804"/>
    <property type="match status" value="1"/>
</dbReference>
<proteinExistence type="predicted"/>
<comment type="caution">
    <text evidence="7">The sequence shown here is derived from an EMBL/GenBank/DDBJ whole genome shotgun (WGS) entry which is preliminary data.</text>
</comment>
<reference evidence="7" key="2">
    <citation type="submission" date="2023-01" db="EMBL/GenBank/DDBJ databases">
        <authorList>
            <person name="Sun Q."/>
            <person name="Evtushenko L."/>
        </authorList>
    </citation>
    <scope>NUCLEOTIDE SEQUENCE</scope>
    <source>
        <strain evidence="7">VKM B-2347</strain>
    </source>
</reference>
<evidence type="ECO:0000313" key="8">
    <source>
        <dbReference type="Proteomes" id="UP001143372"/>
    </source>
</evidence>
<evidence type="ECO:0000256" key="3">
    <source>
        <dbReference type="ARBA" id="ARBA00022989"/>
    </source>
</evidence>
<keyword evidence="8" id="KW-1185">Reference proteome</keyword>
<dbReference type="AlphaFoldDB" id="A0A9W6IZ40"/>
<accession>A0A9W6IZ40</accession>
<evidence type="ECO:0000256" key="1">
    <source>
        <dbReference type="ARBA" id="ARBA00004127"/>
    </source>
</evidence>
<evidence type="ECO:0000256" key="2">
    <source>
        <dbReference type="ARBA" id="ARBA00022692"/>
    </source>
</evidence>
<dbReference type="InterPro" id="IPR016983">
    <property type="entry name" value="UCP031804"/>
</dbReference>
<dbReference type="InterPro" id="IPR010652">
    <property type="entry name" value="DUF1232"/>
</dbReference>
<gene>
    <name evidence="7" type="ORF">GCM10008179_01220</name>
</gene>
<organism evidence="7 8">
    <name type="scientific">Hansschlegelia plantiphila</name>
    <dbReference type="NCBI Taxonomy" id="374655"/>
    <lineage>
        <taxon>Bacteria</taxon>
        <taxon>Pseudomonadati</taxon>
        <taxon>Pseudomonadota</taxon>
        <taxon>Alphaproteobacteria</taxon>
        <taxon>Hyphomicrobiales</taxon>
        <taxon>Methylopilaceae</taxon>
        <taxon>Hansschlegelia</taxon>
    </lineage>
</organism>
<dbReference type="GO" id="GO:0012505">
    <property type="term" value="C:endomembrane system"/>
    <property type="evidence" value="ECO:0007669"/>
    <property type="project" value="UniProtKB-SubCell"/>
</dbReference>
<evidence type="ECO:0000259" key="6">
    <source>
        <dbReference type="Pfam" id="PF06803"/>
    </source>
</evidence>
<keyword evidence="3 5" id="KW-1133">Transmembrane helix</keyword>
<sequence>MEHDAMVSRSADPAADEASVRRDFWPKLKAVARSIPFAEDAVAAYYCAMDRDTPIHVRATLIGALAYFIVPFDMVPDFIPVVGFLDDASILAAALASVRMHMTDRHREAARRALAEEEFG</sequence>
<feature type="transmembrane region" description="Helical" evidence="5">
    <location>
        <begin position="55"/>
        <end position="72"/>
    </location>
</feature>
<protein>
    <recommendedName>
        <fullName evidence="6">DUF1232 domain-containing protein</fullName>
    </recommendedName>
</protein>
<keyword evidence="2 5" id="KW-0812">Transmembrane</keyword>
<feature type="transmembrane region" description="Helical" evidence="5">
    <location>
        <begin position="78"/>
        <end position="98"/>
    </location>
</feature>
<dbReference type="EMBL" id="BSFI01000001">
    <property type="protein sequence ID" value="GLK66484.1"/>
    <property type="molecule type" value="Genomic_DNA"/>
</dbReference>
<evidence type="ECO:0000313" key="7">
    <source>
        <dbReference type="EMBL" id="GLK66484.1"/>
    </source>
</evidence>
<feature type="domain" description="DUF1232" evidence="6">
    <location>
        <begin position="58"/>
        <end position="92"/>
    </location>
</feature>
<comment type="subcellular location">
    <subcellularLocation>
        <location evidence="1">Endomembrane system</location>
        <topology evidence="1">Multi-pass membrane protein</topology>
    </subcellularLocation>
</comment>